<dbReference type="InterPro" id="IPR014710">
    <property type="entry name" value="RmlC-like_jellyroll"/>
</dbReference>
<evidence type="ECO:0000259" key="1">
    <source>
        <dbReference type="Pfam" id="PF00027"/>
    </source>
</evidence>
<dbReference type="PANTHER" id="PTHR24567">
    <property type="entry name" value="CRP FAMILY TRANSCRIPTIONAL REGULATORY PROTEIN"/>
    <property type="match status" value="1"/>
</dbReference>
<proteinExistence type="predicted"/>
<dbReference type="GO" id="GO:0005829">
    <property type="term" value="C:cytosol"/>
    <property type="evidence" value="ECO:0007669"/>
    <property type="project" value="TreeGrafter"/>
</dbReference>
<name>A0A1Q5ZY55_9SPHI</name>
<evidence type="ECO:0000313" key="2">
    <source>
        <dbReference type="EMBL" id="OKS86681.1"/>
    </source>
</evidence>
<dbReference type="Proteomes" id="UP000186720">
    <property type="component" value="Unassembled WGS sequence"/>
</dbReference>
<keyword evidence="3" id="KW-1185">Reference proteome</keyword>
<comment type="caution">
    <text evidence="2">The sequence shown here is derived from an EMBL/GenBank/DDBJ whole genome shotgun (WGS) entry which is preliminary data.</text>
</comment>
<feature type="domain" description="Cyclic nucleotide-binding" evidence="1">
    <location>
        <begin position="34"/>
        <end position="125"/>
    </location>
</feature>
<reference evidence="2 3" key="1">
    <citation type="submission" date="2016-11" db="EMBL/GenBank/DDBJ databases">
        <title>Whole Genome Sequencing of Mucilaginibacter polytrichastri RG4-7(T) isolated from the moss sample.</title>
        <authorList>
            <person name="Li Y."/>
        </authorList>
    </citation>
    <scope>NUCLEOTIDE SEQUENCE [LARGE SCALE GENOMIC DNA]</scope>
    <source>
        <strain evidence="2 3">RG4-7</strain>
    </source>
</reference>
<protein>
    <recommendedName>
        <fullName evidence="1">Cyclic nucleotide-binding domain-containing protein</fullName>
    </recommendedName>
</protein>
<dbReference type="STRING" id="1302689.RG47T_2138"/>
<evidence type="ECO:0000313" key="3">
    <source>
        <dbReference type="Proteomes" id="UP000186720"/>
    </source>
</evidence>
<dbReference type="Pfam" id="PF00027">
    <property type="entry name" value="cNMP_binding"/>
    <property type="match status" value="1"/>
</dbReference>
<dbReference type="InterPro" id="IPR050397">
    <property type="entry name" value="Env_Response_Regulators"/>
</dbReference>
<dbReference type="AlphaFoldDB" id="A0A1Q5ZY55"/>
<sequence length="221" mass="25194">MSECIYNPLLDYMRRLVEIDDAAAEFIAAKTKLVSVAKGSMLFNSKETARHIYFIVSGKARSYYTDYSGKTITWMFHYNSCTSNTKNLFLVDYKSFLTHTPGTMSIEALTDVTLIQFGHKFFEQAYVELPQFEQFMRMLNESAFIVTYDRVYTLLTMNATDRYLKVLSEEPHLIQLFSNYYLASYLGVAPQSLSRIRAGLNTVAEPGKCTSDLKTVSADGK</sequence>
<dbReference type="InterPro" id="IPR000595">
    <property type="entry name" value="cNMP-bd_dom"/>
</dbReference>
<dbReference type="RefSeq" id="WP_074489347.1">
    <property type="nucleotide sequence ID" value="NZ_FPAM01000004.1"/>
</dbReference>
<dbReference type="PANTHER" id="PTHR24567:SF76">
    <property type="entry name" value="CYCLIC NUCLEOTIDE-BINDING DOMAIN PROTEIN"/>
    <property type="match status" value="1"/>
</dbReference>
<dbReference type="OrthoDB" id="663011at2"/>
<dbReference type="Gene3D" id="2.60.120.10">
    <property type="entry name" value="Jelly Rolls"/>
    <property type="match status" value="1"/>
</dbReference>
<dbReference type="EMBL" id="MPPL01000001">
    <property type="protein sequence ID" value="OKS86681.1"/>
    <property type="molecule type" value="Genomic_DNA"/>
</dbReference>
<gene>
    <name evidence="2" type="ORF">RG47T_2138</name>
</gene>
<dbReference type="CDD" id="cd00038">
    <property type="entry name" value="CAP_ED"/>
    <property type="match status" value="1"/>
</dbReference>
<organism evidence="2 3">
    <name type="scientific">Mucilaginibacter polytrichastri</name>
    <dbReference type="NCBI Taxonomy" id="1302689"/>
    <lineage>
        <taxon>Bacteria</taxon>
        <taxon>Pseudomonadati</taxon>
        <taxon>Bacteroidota</taxon>
        <taxon>Sphingobacteriia</taxon>
        <taxon>Sphingobacteriales</taxon>
        <taxon>Sphingobacteriaceae</taxon>
        <taxon>Mucilaginibacter</taxon>
    </lineage>
</organism>
<accession>A0A1Q5ZY55</accession>
<dbReference type="InterPro" id="IPR018490">
    <property type="entry name" value="cNMP-bd_dom_sf"/>
</dbReference>
<dbReference type="SUPFAM" id="SSF51206">
    <property type="entry name" value="cAMP-binding domain-like"/>
    <property type="match status" value="1"/>
</dbReference>
<dbReference type="GO" id="GO:0003700">
    <property type="term" value="F:DNA-binding transcription factor activity"/>
    <property type="evidence" value="ECO:0007669"/>
    <property type="project" value="TreeGrafter"/>
</dbReference>